<organism evidence="2">
    <name type="scientific">uncultured Thiotrichaceae bacterium</name>
    <dbReference type="NCBI Taxonomy" id="298394"/>
    <lineage>
        <taxon>Bacteria</taxon>
        <taxon>Pseudomonadati</taxon>
        <taxon>Pseudomonadota</taxon>
        <taxon>Gammaproteobacteria</taxon>
        <taxon>Thiotrichales</taxon>
        <taxon>Thiotrichaceae</taxon>
        <taxon>environmental samples</taxon>
    </lineage>
</organism>
<feature type="domain" description="Rhodanese" evidence="1">
    <location>
        <begin position="31"/>
        <end position="129"/>
    </location>
</feature>
<dbReference type="PANTHER" id="PTHR44086">
    <property type="entry name" value="THIOSULFATE SULFURTRANSFERASE RDL2, MITOCHONDRIAL-RELATED"/>
    <property type="match status" value="1"/>
</dbReference>
<dbReference type="PANTHER" id="PTHR44086:SF10">
    <property type="entry name" value="THIOSULFATE SULFURTRANSFERASE_RHODANESE-LIKE DOMAIN-CONTAINING PROTEIN 3"/>
    <property type="match status" value="1"/>
</dbReference>
<sequence length="154" mass="17288">MPQKSYKTLVETLLPQIKEIFPWDLDDMLSANPDIMIVDIREPDEFAQGSIKHAILIPRGILEGACDWGYSDTVPELVRSRDKPVILACRSGNRSALAAYTLQLMGYQDVYSLKTGVRGWNDYELPLYDLQGNQVDIDQAEENLSPPVSAEQMG</sequence>
<proteinExistence type="predicted"/>
<reference evidence="2" key="1">
    <citation type="submission" date="2020-01" db="EMBL/GenBank/DDBJ databases">
        <authorList>
            <person name="Meier V. D."/>
            <person name="Meier V D."/>
        </authorList>
    </citation>
    <scope>NUCLEOTIDE SEQUENCE</scope>
    <source>
        <strain evidence="2">HLG_WM_MAG_09</strain>
    </source>
</reference>
<dbReference type="CDD" id="cd00158">
    <property type="entry name" value="RHOD"/>
    <property type="match status" value="1"/>
</dbReference>
<dbReference type="InterPro" id="IPR001763">
    <property type="entry name" value="Rhodanese-like_dom"/>
</dbReference>
<dbReference type="Pfam" id="PF00581">
    <property type="entry name" value="Rhodanese"/>
    <property type="match status" value="1"/>
</dbReference>
<dbReference type="Gene3D" id="3.40.250.10">
    <property type="entry name" value="Rhodanese-like domain"/>
    <property type="match status" value="1"/>
</dbReference>
<dbReference type="AlphaFoldDB" id="A0A6S6ULP9"/>
<evidence type="ECO:0000313" key="2">
    <source>
        <dbReference type="EMBL" id="CAA6828753.1"/>
    </source>
</evidence>
<dbReference type="PROSITE" id="PS50206">
    <property type="entry name" value="RHODANESE_3"/>
    <property type="match status" value="1"/>
</dbReference>
<keyword evidence="2" id="KW-0808">Transferase</keyword>
<gene>
    <name evidence="2" type="ORF">HELGO_WM20720</name>
</gene>
<evidence type="ECO:0000259" key="1">
    <source>
        <dbReference type="PROSITE" id="PS50206"/>
    </source>
</evidence>
<dbReference type="InterPro" id="IPR036873">
    <property type="entry name" value="Rhodanese-like_dom_sf"/>
</dbReference>
<dbReference type="EMBL" id="CACVAT010000474">
    <property type="protein sequence ID" value="CAA6828753.1"/>
    <property type="molecule type" value="Genomic_DNA"/>
</dbReference>
<accession>A0A6S6ULP9</accession>
<dbReference type="GO" id="GO:0004792">
    <property type="term" value="F:thiosulfate-cyanide sulfurtransferase activity"/>
    <property type="evidence" value="ECO:0007669"/>
    <property type="project" value="TreeGrafter"/>
</dbReference>
<dbReference type="SMART" id="SM00450">
    <property type="entry name" value="RHOD"/>
    <property type="match status" value="1"/>
</dbReference>
<protein>
    <submittedName>
        <fullName evidence="2">Sulfurtransferase</fullName>
    </submittedName>
</protein>
<name>A0A6S6ULP9_9GAMM</name>
<dbReference type="SUPFAM" id="SSF52821">
    <property type="entry name" value="Rhodanese/Cell cycle control phosphatase"/>
    <property type="match status" value="1"/>
</dbReference>